<dbReference type="InterPro" id="IPR044925">
    <property type="entry name" value="His-Me_finger_sf"/>
</dbReference>
<keyword evidence="5 10" id="KW-0255">Endonuclease</keyword>
<dbReference type="InterPro" id="IPR018524">
    <property type="entry name" value="DNA/RNA_endonuclease_AS"/>
</dbReference>
<evidence type="ECO:0000256" key="4">
    <source>
        <dbReference type="ARBA" id="ARBA00022723"/>
    </source>
</evidence>
<dbReference type="PROSITE" id="PS01070">
    <property type="entry name" value="NUCLEASE_NON_SPEC"/>
    <property type="match status" value="1"/>
</dbReference>
<accession>A0A177WX22</accession>
<dbReference type="GO" id="GO:0046872">
    <property type="term" value="F:metal ion binding"/>
    <property type="evidence" value="ECO:0007669"/>
    <property type="project" value="UniProtKB-KW"/>
</dbReference>
<dbReference type="PANTHER" id="PTHR13966">
    <property type="entry name" value="ENDONUCLEASE RELATED"/>
    <property type="match status" value="1"/>
</dbReference>
<dbReference type="GO" id="GO:0004521">
    <property type="term" value="F:RNA endonuclease activity"/>
    <property type="evidence" value="ECO:0007669"/>
    <property type="project" value="TreeGrafter"/>
</dbReference>
<dbReference type="OrthoDB" id="5418055at2759"/>
<comment type="cofactor">
    <cofactor evidence="1 10">
        <name>Mg(2+)</name>
        <dbReference type="ChEBI" id="CHEBI:18420"/>
    </cofactor>
</comment>
<organism evidence="14 15">
    <name type="scientific">Batrachochytrium dendrobatidis (strain JEL423)</name>
    <dbReference type="NCBI Taxonomy" id="403673"/>
    <lineage>
        <taxon>Eukaryota</taxon>
        <taxon>Fungi</taxon>
        <taxon>Fungi incertae sedis</taxon>
        <taxon>Chytridiomycota</taxon>
        <taxon>Chytridiomycota incertae sedis</taxon>
        <taxon>Chytridiomycetes</taxon>
        <taxon>Rhizophydiales</taxon>
        <taxon>Rhizophydiales incertae sedis</taxon>
        <taxon>Batrachochytrium</taxon>
    </lineage>
</organism>
<gene>
    <name evidence="14" type="ORF">BDEG_27863</name>
</gene>
<dbReference type="STRING" id="403673.A0A177WX22"/>
<evidence type="ECO:0000256" key="11">
    <source>
        <dbReference type="SAM" id="MobiDB-lite"/>
    </source>
</evidence>
<dbReference type="InterPro" id="IPR001604">
    <property type="entry name" value="Endo_G_ENPP1-like_dom"/>
</dbReference>
<evidence type="ECO:0000313" key="15">
    <source>
        <dbReference type="Proteomes" id="UP000077115"/>
    </source>
</evidence>
<dbReference type="InterPro" id="IPR020821">
    <property type="entry name" value="ENPP1-3/EXOG-like_nuc-like"/>
</dbReference>
<dbReference type="GO" id="GO:0005743">
    <property type="term" value="C:mitochondrial inner membrane"/>
    <property type="evidence" value="ECO:0007669"/>
    <property type="project" value="TreeGrafter"/>
</dbReference>
<reference evidence="14 15" key="1">
    <citation type="submission" date="2006-10" db="EMBL/GenBank/DDBJ databases">
        <title>The Genome Sequence of Batrachochytrium dendrobatidis JEL423.</title>
        <authorList>
            <consortium name="The Broad Institute Genome Sequencing Platform"/>
            <person name="Birren B."/>
            <person name="Lander E."/>
            <person name="Galagan J."/>
            <person name="Cuomo C."/>
            <person name="Devon K."/>
            <person name="Jaffe D."/>
            <person name="Butler J."/>
            <person name="Alvarez P."/>
            <person name="Gnerre S."/>
            <person name="Grabherr M."/>
            <person name="Kleber M."/>
            <person name="Mauceli E."/>
            <person name="Brockman W."/>
            <person name="Young S."/>
            <person name="LaButti K."/>
            <person name="Sykes S."/>
            <person name="DeCaprio D."/>
            <person name="Crawford M."/>
            <person name="Koehrsen M."/>
            <person name="Engels R."/>
            <person name="Montgomery P."/>
            <person name="Pearson M."/>
            <person name="Howarth C."/>
            <person name="Larson L."/>
            <person name="White J."/>
            <person name="O'Leary S."/>
            <person name="Kodira C."/>
            <person name="Zeng Q."/>
            <person name="Yandava C."/>
            <person name="Alvarado L."/>
            <person name="Longcore J."/>
            <person name="James T."/>
        </authorList>
    </citation>
    <scope>NUCLEOTIDE SEQUENCE [LARGE SCALE GENOMIC DNA]</scope>
    <source>
        <strain evidence="14 15">JEL423</strain>
    </source>
</reference>
<dbReference type="InterPro" id="IPR044929">
    <property type="entry name" value="DNA/RNA_non-sp_Endonuclease_sf"/>
</dbReference>
<evidence type="ECO:0000256" key="7">
    <source>
        <dbReference type="ARBA" id="ARBA00022842"/>
    </source>
</evidence>
<dbReference type="GO" id="GO:0006309">
    <property type="term" value="P:apoptotic DNA fragmentation"/>
    <property type="evidence" value="ECO:0007669"/>
    <property type="project" value="TreeGrafter"/>
</dbReference>
<comment type="similarity">
    <text evidence="2 10">Belongs to the DNA/RNA non-specific endonuclease family.</text>
</comment>
<evidence type="ECO:0000256" key="2">
    <source>
        <dbReference type="ARBA" id="ARBA00010052"/>
    </source>
</evidence>
<evidence type="ECO:0000259" key="13">
    <source>
        <dbReference type="SMART" id="SM00892"/>
    </source>
</evidence>
<feature type="domain" description="ENPP1-3/EXOG-like endonuclease/phosphodiesterase" evidence="12">
    <location>
        <begin position="78"/>
        <end position="296"/>
    </location>
</feature>
<dbReference type="AlphaFoldDB" id="A0A177WX22"/>
<dbReference type="GO" id="GO:0000014">
    <property type="term" value="F:single-stranded DNA endodeoxyribonuclease activity"/>
    <property type="evidence" value="ECO:0007669"/>
    <property type="project" value="TreeGrafter"/>
</dbReference>
<keyword evidence="4 9" id="KW-0479">Metal-binding</keyword>
<evidence type="ECO:0000256" key="10">
    <source>
        <dbReference type="RuleBase" id="RU366055"/>
    </source>
</evidence>
<dbReference type="InterPro" id="IPR040255">
    <property type="entry name" value="Non-specific_endonuclease"/>
</dbReference>
<dbReference type="CDD" id="cd00091">
    <property type="entry name" value="NUC"/>
    <property type="match status" value="1"/>
</dbReference>
<dbReference type="Pfam" id="PF01223">
    <property type="entry name" value="Endonuclease_NS"/>
    <property type="match status" value="1"/>
</dbReference>
<keyword evidence="3 10" id="KW-0540">Nuclease</keyword>
<dbReference type="eggNOG" id="KOG3721">
    <property type="taxonomic scope" value="Eukaryota"/>
</dbReference>
<name>A0A177WX22_BATDL</name>
<dbReference type="Gene3D" id="3.40.570.10">
    <property type="entry name" value="Extracellular Endonuclease, subunit A"/>
    <property type="match status" value="1"/>
</dbReference>
<feature type="domain" description="DNA/RNA non-specific endonuclease/pyrophosphatase/phosphodiesterase" evidence="13">
    <location>
        <begin position="77"/>
        <end position="296"/>
    </location>
</feature>
<feature type="region of interest" description="Disordered" evidence="11">
    <location>
        <begin position="106"/>
        <end position="131"/>
    </location>
</feature>
<dbReference type="VEuPathDB" id="FungiDB:BDEG_27863"/>
<keyword evidence="7" id="KW-0460">Magnesium</keyword>
<dbReference type="GO" id="GO:0005634">
    <property type="term" value="C:nucleus"/>
    <property type="evidence" value="ECO:0007669"/>
    <property type="project" value="TreeGrafter"/>
</dbReference>
<evidence type="ECO:0000313" key="14">
    <source>
        <dbReference type="EMBL" id="OAJ44653.1"/>
    </source>
</evidence>
<dbReference type="EMBL" id="DS022313">
    <property type="protein sequence ID" value="OAJ44653.1"/>
    <property type="molecule type" value="Genomic_DNA"/>
</dbReference>
<dbReference type="GO" id="GO:0003676">
    <property type="term" value="F:nucleic acid binding"/>
    <property type="evidence" value="ECO:0007669"/>
    <property type="project" value="InterPro"/>
</dbReference>
<evidence type="ECO:0000256" key="5">
    <source>
        <dbReference type="ARBA" id="ARBA00022759"/>
    </source>
</evidence>
<reference evidence="14 15" key="2">
    <citation type="submission" date="2016-05" db="EMBL/GenBank/DDBJ databases">
        <title>Lineage-specific infection strategies underlie the spectrum of fungal disease in amphibians.</title>
        <authorList>
            <person name="Cuomo C.A."/>
            <person name="Farrer R.A."/>
            <person name="James T."/>
            <person name="Longcore J."/>
            <person name="Birren B."/>
        </authorList>
    </citation>
    <scope>NUCLEOTIDE SEQUENCE [LARGE SCALE GENOMIC DNA]</scope>
    <source>
        <strain evidence="14 15">JEL423</strain>
    </source>
</reference>
<sequence>MVMRLSGMLAASAVVGAGISYWLVRRSDTTTGASGHSTVDVASKKNATFKPSYGVKENINTIMDRYGHPGPSADYFARDVYALSYNRATRNAHWVSEYLTRDTFIDSSNDENKESDGPDRNKSKFKEEKAVPEQFRSKLSDYAGSGFDRGHLAPAADVKESQNAIDETFILSNISPQVAKGFNRGYWAQVERFVRSLTKTFDQVVVTTGPLFLPTQDEDGKYWVKYQLLGDPGNTAVPTHFFKVIVATVKNQTFAQAFVLPNQVIQDSPPLTDYIVPVEYIERMSGLLLYPNLQIKTLPPLCERVTCVVKAFKEVLKNKK</sequence>
<dbReference type="SMART" id="SM00892">
    <property type="entry name" value="Endonuclease_NS"/>
    <property type="match status" value="1"/>
</dbReference>
<evidence type="ECO:0000259" key="12">
    <source>
        <dbReference type="SMART" id="SM00477"/>
    </source>
</evidence>
<dbReference type="SUPFAM" id="SSF54060">
    <property type="entry name" value="His-Me finger endonucleases"/>
    <property type="match status" value="1"/>
</dbReference>
<evidence type="ECO:0000256" key="3">
    <source>
        <dbReference type="ARBA" id="ARBA00022722"/>
    </source>
</evidence>
<proteinExistence type="inferred from homology"/>
<feature type="active site" description="Proton acceptor" evidence="8">
    <location>
        <position position="151"/>
    </location>
</feature>
<protein>
    <recommendedName>
        <fullName evidence="10">Endonuclease</fullName>
        <ecNumber evidence="10">3.1.30.-</ecNumber>
    </recommendedName>
</protein>
<dbReference type="SMART" id="SM00477">
    <property type="entry name" value="NUC"/>
    <property type="match status" value="1"/>
</dbReference>
<evidence type="ECO:0000256" key="1">
    <source>
        <dbReference type="ARBA" id="ARBA00001946"/>
    </source>
</evidence>
<evidence type="ECO:0000256" key="6">
    <source>
        <dbReference type="ARBA" id="ARBA00022801"/>
    </source>
</evidence>
<feature type="binding site" evidence="9">
    <location>
        <position position="183"/>
    </location>
    <ligand>
        <name>Mg(2+)</name>
        <dbReference type="ChEBI" id="CHEBI:18420"/>
        <note>catalytic</note>
    </ligand>
</feature>
<dbReference type="EC" id="3.1.30.-" evidence="10"/>
<dbReference type="PANTHER" id="PTHR13966:SF5">
    <property type="entry name" value="ENDONUCLEASE G, MITOCHONDRIAL"/>
    <property type="match status" value="1"/>
</dbReference>
<keyword evidence="6 10" id="KW-0378">Hydrolase</keyword>
<evidence type="ECO:0000256" key="9">
    <source>
        <dbReference type="PIRSR" id="PIRSR640255-2"/>
    </source>
</evidence>
<dbReference type="Proteomes" id="UP000077115">
    <property type="component" value="Unassembled WGS sequence"/>
</dbReference>
<evidence type="ECO:0000256" key="8">
    <source>
        <dbReference type="PIRSR" id="PIRSR640255-1"/>
    </source>
</evidence>